<keyword evidence="1" id="KW-0694">RNA-binding</keyword>
<evidence type="ECO:0000259" key="2">
    <source>
        <dbReference type="SMART" id="SM00363"/>
    </source>
</evidence>
<accession>A0A7G6DZA4</accession>
<dbReference type="SMART" id="SM00363">
    <property type="entry name" value="S4"/>
    <property type="match status" value="1"/>
</dbReference>
<dbReference type="InterPro" id="IPR036986">
    <property type="entry name" value="S4_RNA-bd_sf"/>
</dbReference>
<keyword evidence="4" id="KW-1185">Reference proteome</keyword>
<reference evidence="3 4" key="1">
    <citation type="journal article" date="2019" name="Front. Microbiol.">
        <title>Thermoanaerosceptrum fracticalcis gen. nov. sp. nov., a Novel Fumarate-Fermenting Microorganism From a Deep Fractured Carbonate Aquifer of the US Great Basin.</title>
        <authorList>
            <person name="Hamilton-Brehm S.D."/>
            <person name="Stewart L.E."/>
            <person name="Zavarin M."/>
            <person name="Caldwell M."/>
            <person name="Lawson P.A."/>
            <person name="Onstott T.C."/>
            <person name="Grzymski J."/>
            <person name="Neveux I."/>
            <person name="Lollar B.S."/>
            <person name="Russell C.E."/>
            <person name="Moser D.P."/>
        </authorList>
    </citation>
    <scope>NUCLEOTIDE SEQUENCE [LARGE SCALE GENOMIC DNA]</scope>
    <source>
        <strain evidence="3 4">DRI-13</strain>
    </source>
</reference>
<dbReference type="GO" id="GO:0003723">
    <property type="term" value="F:RNA binding"/>
    <property type="evidence" value="ECO:0007669"/>
    <property type="project" value="UniProtKB-KW"/>
</dbReference>
<evidence type="ECO:0000313" key="4">
    <source>
        <dbReference type="Proteomes" id="UP000515847"/>
    </source>
</evidence>
<dbReference type="InterPro" id="IPR002942">
    <property type="entry name" value="S4_RNA-bd"/>
</dbReference>
<dbReference type="CDD" id="cd00165">
    <property type="entry name" value="S4"/>
    <property type="match status" value="1"/>
</dbReference>
<evidence type="ECO:0000256" key="1">
    <source>
        <dbReference type="PROSITE-ProRule" id="PRU00182"/>
    </source>
</evidence>
<dbReference type="PANTHER" id="PTHR13633:SF3">
    <property type="entry name" value="MITOCHONDRIAL TRANSCRIPTION RESCUE FACTOR 1"/>
    <property type="match status" value="1"/>
</dbReference>
<dbReference type="AlphaFoldDB" id="A0A7G6DZA4"/>
<dbReference type="Pfam" id="PF17774">
    <property type="entry name" value="YlmH_RBD"/>
    <property type="match status" value="1"/>
</dbReference>
<dbReference type="PROSITE" id="PS50889">
    <property type="entry name" value="S4"/>
    <property type="match status" value="1"/>
</dbReference>
<dbReference type="PANTHER" id="PTHR13633">
    <property type="entry name" value="MITOCHONDRIAL TRANSCRIPTION RESCUE FACTOR 1"/>
    <property type="match status" value="1"/>
</dbReference>
<dbReference type="Gene3D" id="3.30.70.330">
    <property type="match status" value="1"/>
</dbReference>
<evidence type="ECO:0000313" key="3">
    <source>
        <dbReference type="EMBL" id="QNB45158.1"/>
    </source>
</evidence>
<dbReference type="InterPro" id="IPR040591">
    <property type="entry name" value="RqcP2_RBD"/>
</dbReference>
<dbReference type="InterPro" id="IPR012677">
    <property type="entry name" value="Nucleotide-bd_a/b_plait_sf"/>
</dbReference>
<proteinExistence type="predicted"/>
<dbReference type="Proteomes" id="UP000515847">
    <property type="component" value="Chromosome"/>
</dbReference>
<dbReference type="OrthoDB" id="9812787at2"/>
<organism evidence="3 4">
    <name type="scientific">Thermanaerosceptrum fracticalcis</name>
    <dbReference type="NCBI Taxonomy" id="1712410"/>
    <lineage>
        <taxon>Bacteria</taxon>
        <taxon>Bacillati</taxon>
        <taxon>Bacillota</taxon>
        <taxon>Clostridia</taxon>
        <taxon>Eubacteriales</taxon>
        <taxon>Peptococcaceae</taxon>
        <taxon>Thermanaerosceptrum</taxon>
    </lineage>
</organism>
<name>A0A7G6DZA4_THEFR</name>
<dbReference type="KEGG" id="tfr:BR63_01770"/>
<protein>
    <submittedName>
        <fullName evidence="3">Photosystem II S4 domain protein</fullName>
    </submittedName>
</protein>
<dbReference type="EMBL" id="CP045798">
    <property type="protein sequence ID" value="QNB45158.1"/>
    <property type="molecule type" value="Genomic_DNA"/>
</dbReference>
<gene>
    <name evidence="3" type="ORF">BR63_01770</name>
</gene>
<dbReference type="SUPFAM" id="SSF55174">
    <property type="entry name" value="Alpha-L RNA-binding motif"/>
    <property type="match status" value="1"/>
</dbReference>
<dbReference type="RefSeq" id="WP_034423901.1">
    <property type="nucleotide sequence ID" value="NZ_CP045798.1"/>
</dbReference>
<dbReference type="Gene3D" id="3.30.1370.160">
    <property type="match status" value="1"/>
</dbReference>
<feature type="domain" description="RNA-binding S4" evidence="2">
    <location>
        <begin position="187"/>
        <end position="247"/>
    </location>
</feature>
<sequence>MPKTREEILRQLKTEEEKQFVARLLDKMRLLEKKQQSQVTDFADPHLLGVAEKILEHCGDFSWESYGGHPYAERRRIVLSPDYLEMSLDAAQITLLACYGDFSSVKVTHRDFLGALLSTGIKREKLGDIWLVPQGCVTAADREIANFLLYEPLKVKGVPLEIKELAPEQFSLPEREGKSITTTVPSLRLDAIAAAGFGTSRTRISREISAGKIKVNWQETTKTDHLLKEGDVLSGRGRGRVLVQEISGTTHKGRIKVTLQRFV</sequence>
<dbReference type="Gene3D" id="3.10.290.10">
    <property type="entry name" value="RNA-binding S4 domain"/>
    <property type="match status" value="1"/>
</dbReference>
<dbReference type="Pfam" id="PF01479">
    <property type="entry name" value="S4"/>
    <property type="match status" value="1"/>
</dbReference>